<feature type="domain" description="Lysozyme inhibitor LprI-like N-terminal" evidence="1">
    <location>
        <begin position="80"/>
        <end position="156"/>
    </location>
</feature>
<reference evidence="2 3" key="1">
    <citation type="submission" date="2019-12" db="EMBL/GenBank/DDBJ databases">
        <title>Draft Genome Sequences of Six Type Strains of the Genus Massilia.</title>
        <authorList>
            <person name="Miess H."/>
            <person name="Frediansyah A."/>
            <person name="Goeker M."/>
            <person name="Gross H."/>
        </authorList>
    </citation>
    <scope>NUCLEOTIDE SEQUENCE [LARGE SCALE GENOMIC DNA]</scope>
    <source>
        <strain evidence="2 3">DSM 26639</strain>
    </source>
</reference>
<organism evidence="2 3">
    <name type="scientific">Pseudoduganella flava</name>
    <dbReference type="NCBI Taxonomy" id="871742"/>
    <lineage>
        <taxon>Bacteria</taxon>
        <taxon>Pseudomonadati</taxon>
        <taxon>Pseudomonadota</taxon>
        <taxon>Betaproteobacteria</taxon>
        <taxon>Burkholderiales</taxon>
        <taxon>Oxalobacteraceae</taxon>
        <taxon>Telluria group</taxon>
        <taxon>Pseudoduganella</taxon>
    </lineage>
</organism>
<dbReference type="Pfam" id="PF07007">
    <property type="entry name" value="LprI"/>
    <property type="match status" value="1"/>
</dbReference>
<dbReference type="RefSeq" id="WP_145879412.1">
    <property type="nucleotide sequence ID" value="NZ_CP046904.1"/>
</dbReference>
<dbReference type="EMBL" id="CP046904">
    <property type="protein sequence ID" value="QGZ37652.1"/>
    <property type="molecule type" value="Genomic_DNA"/>
</dbReference>
<protein>
    <submittedName>
        <fullName evidence="2">DUF1311 domain-containing protein</fullName>
    </submittedName>
</protein>
<sequence>MATEFELSRSHAIQATVLYHPMRRIRIRAAFTLYCYIILGTSAASEDGQCSDGCVILSRSDDQNCDLNKTPLSRCGGYRQFMKSDAILNEEYRRLFQQLKLIDRKSLQKAQREWIMWRDEQCETEEVEANCDNGVCAGVAHDSCILDLTARRAKELRRFTQENASGVDSGFAFSKGRTDRD</sequence>
<dbReference type="Proteomes" id="UP000437862">
    <property type="component" value="Chromosome"/>
</dbReference>
<proteinExistence type="predicted"/>
<evidence type="ECO:0000259" key="1">
    <source>
        <dbReference type="Pfam" id="PF07007"/>
    </source>
</evidence>
<keyword evidence="3" id="KW-1185">Reference proteome</keyword>
<evidence type="ECO:0000313" key="2">
    <source>
        <dbReference type="EMBL" id="QGZ37652.1"/>
    </source>
</evidence>
<dbReference type="InterPro" id="IPR009739">
    <property type="entry name" value="LprI-like_N"/>
</dbReference>
<accession>A0ABX6FQI9</accession>
<evidence type="ECO:0000313" key="3">
    <source>
        <dbReference type="Proteomes" id="UP000437862"/>
    </source>
</evidence>
<dbReference type="Gene3D" id="1.20.1270.180">
    <property type="match status" value="1"/>
</dbReference>
<gene>
    <name evidence="2" type="ORF">GO485_00335</name>
</gene>
<name>A0ABX6FQI9_9BURK</name>